<sequence>MVRERFIPYLMTTSLRKILRTLGSEYKITALKTNGVYTPGEAEGEEDAFREETGYSHLGMTVYERTRLETEIDYLGAGVDGDALTSRLDEWNIHDMSVKEMRVKIGSPEREFIEKVRRPWPKRSDGLRTDVLENLHIPMDSKWYIDFVNRGFEGDPSDYKVNSRNTWGEQWNSLNRCEVCEKPLQVHGFKQRSMNVRKHGIGSEYITGSIPRKKMPEINAWSGGSGLPQWLHENITEPSGYASPNGQYHYRLGTEDQWVLEEV</sequence>
<reference evidence="1 2" key="1">
    <citation type="journal article" date="2016" name="Sci. Rep.">
        <title>Metabolic traits of an uncultured archaeal lineage -MSBL1- from brine pools of the Red Sea.</title>
        <authorList>
            <person name="Mwirichia R."/>
            <person name="Alam I."/>
            <person name="Rashid M."/>
            <person name="Vinu M."/>
            <person name="Ba-Alawi W."/>
            <person name="Anthony Kamau A."/>
            <person name="Kamanda Ngugi D."/>
            <person name="Goker M."/>
            <person name="Klenk H.P."/>
            <person name="Bajic V."/>
            <person name="Stingl U."/>
        </authorList>
    </citation>
    <scope>NUCLEOTIDE SEQUENCE [LARGE SCALE GENOMIC DNA]</scope>
    <source>
        <strain evidence="1">SCGC-AAA382M17</strain>
    </source>
</reference>
<keyword evidence="2" id="KW-1185">Reference proteome</keyword>
<gene>
    <name evidence="1" type="ORF">AKJ55_00570</name>
</gene>
<comment type="caution">
    <text evidence="1">The sequence shown here is derived from an EMBL/GenBank/DDBJ whole genome shotgun (WGS) entry which is preliminary data.</text>
</comment>
<name>A0ABR5TJX8_9EURY</name>
<proteinExistence type="predicted"/>
<accession>A0ABR5TJX8</accession>
<dbReference type="EMBL" id="LHYI01000009">
    <property type="protein sequence ID" value="KXB08666.1"/>
    <property type="molecule type" value="Genomic_DNA"/>
</dbReference>
<organism evidence="1 2">
    <name type="scientific">candidate division MSBL1 archaeon SCGC-AAA382M17</name>
    <dbReference type="NCBI Taxonomy" id="1698284"/>
    <lineage>
        <taxon>Archaea</taxon>
        <taxon>Methanobacteriati</taxon>
        <taxon>Methanobacteriota</taxon>
        <taxon>candidate division MSBL1</taxon>
    </lineage>
</organism>
<dbReference type="Proteomes" id="UP000070633">
    <property type="component" value="Unassembled WGS sequence"/>
</dbReference>
<evidence type="ECO:0000313" key="1">
    <source>
        <dbReference type="EMBL" id="KXB08666.1"/>
    </source>
</evidence>
<evidence type="ECO:0000313" key="2">
    <source>
        <dbReference type="Proteomes" id="UP000070633"/>
    </source>
</evidence>
<protein>
    <submittedName>
        <fullName evidence="1">Uncharacterized protein</fullName>
    </submittedName>
</protein>